<evidence type="ECO:0000313" key="7">
    <source>
        <dbReference type="EMBL" id="SNV60208.1"/>
    </source>
</evidence>
<dbReference type="GO" id="GO:0016740">
    <property type="term" value="F:transferase activity"/>
    <property type="evidence" value="ECO:0007669"/>
    <property type="project" value="UniProtKB-KW"/>
</dbReference>
<sequence length="117" mass="13560">MDVLIIDDEKNIRKLLKEIFELNEFSVDTAKNGKEGLELFEKHQYDLVFIDKRMPGLTGEEVIIKVRELDKEVPIYMISAFQTSIDLETITNENITGMLMKPFSIDEVMKIARKHLG</sequence>
<dbReference type="GO" id="GO:0000160">
    <property type="term" value="P:phosphorelay signal transduction system"/>
    <property type="evidence" value="ECO:0007669"/>
    <property type="project" value="InterPro"/>
</dbReference>
<dbReference type="PANTHER" id="PTHR44591">
    <property type="entry name" value="STRESS RESPONSE REGULATOR PROTEIN 1"/>
    <property type="match status" value="1"/>
</dbReference>
<accession>A0A239YPN1</accession>
<protein>
    <submittedName>
        <fullName evidence="7">Transcriptional regulatory protein SrrA</fullName>
        <ecNumber evidence="7">2.7.-.-</ecNumber>
    </submittedName>
</protein>
<feature type="domain" description="Response regulatory" evidence="6">
    <location>
        <begin position="2"/>
        <end position="116"/>
    </location>
</feature>
<feature type="modified residue" description="4-aspartylphosphate" evidence="5">
    <location>
        <position position="51"/>
    </location>
</feature>
<dbReference type="GO" id="GO:0003677">
    <property type="term" value="F:DNA binding"/>
    <property type="evidence" value="ECO:0007669"/>
    <property type="project" value="UniProtKB-KW"/>
</dbReference>
<keyword evidence="4" id="KW-0804">Transcription</keyword>
<dbReference type="RefSeq" id="WP_095086606.1">
    <property type="nucleotide sequence ID" value="NZ_BMDM01000003.1"/>
</dbReference>
<evidence type="ECO:0000256" key="2">
    <source>
        <dbReference type="ARBA" id="ARBA00023015"/>
    </source>
</evidence>
<keyword evidence="8" id="KW-1185">Reference proteome</keyword>
<keyword evidence="2" id="KW-0805">Transcription regulation</keyword>
<evidence type="ECO:0000259" key="6">
    <source>
        <dbReference type="PROSITE" id="PS50110"/>
    </source>
</evidence>
<organism evidence="7 8">
    <name type="scientific">Mammaliicoccus stepanovicii</name>
    <dbReference type="NCBI Taxonomy" id="643214"/>
    <lineage>
        <taxon>Bacteria</taxon>
        <taxon>Bacillati</taxon>
        <taxon>Bacillota</taxon>
        <taxon>Bacilli</taxon>
        <taxon>Bacillales</taxon>
        <taxon>Staphylococcaceae</taxon>
        <taxon>Mammaliicoccus</taxon>
    </lineage>
</organism>
<dbReference type="EC" id="2.7.-.-" evidence="7"/>
<keyword evidence="1 5" id="KW-0597">Phosphoprotein</keyword>
<dbReference type="Pfam" id="PF00072">
    <property type="entry name" value="Response_reg"/>
    <property type="match status" value="1"/>
</dbReference>
<dbReference type="InterPro" id="IPR001789">
    <property type="entry name" value="Sig_transdc_resp-reg_receiver"/>
</dbReference>
<dbReference type="InterPro" id="IPR011006">
    <property type="entry name" value="CheY-like_superfamily"/>
</dbReference>
<dbReference type="EMBL" id="LT906462">
    <property type="protein sequence ID" value="SNV60208.1"/>
    <property type="molecule type" value="Genomic_DNA"/>
</dbReference>
<reference evidence="7 8" key="1">
    <citation type="submission" date="2017-06" db="EMBL/GenBank/DDBJ databases">
        <authorList>
            <consortium name="Pathogen Informatics"/>
        </authorList>
    </citation>
    <scope>NUCLEOTIDE SEQUENCE [LARGE SCALE GENOMIC DNA]</scope>
    <source>
        <strain evidence="7 8">NCTC13839</strain>
    </source>
</reference>
<dbReference type="Gene3D" id="3.40.50.2300">
    <property type="match status" value="1"/>
</dbReference>
<dbReference type="PANTHER" id="PTHR44591:SF3">
    <property type="entry name" value="RESPONSE REGULATORY DOMAIN-CONTAINING PROTEIN"/>
    <property type="match status" value="1"/>
</dbReference>
<keyword evidence="7" id="KW-0808">Transferase</keyword>
<dbReference type="KEGG" id="sste:SAMEA4384403_0628"/>
<gene>
    <name evidence="7" type="primary">srrA_1</name>
    <name evidence="7" type="ORF">SAMEA4384403_00628</name>
</gene>
<proteinExistence type="predicted"/>
<dbReference type="SMART" id="SM00448">
    <property type="entry name" value="REC"/>
    <property type="match status" value="1"/>
</dbReference>
<keyword evidence="3" id="KW-0238">DNA-binding</keyword>
<dbReference type="CDD" id="cd00156">
    <property type="entry name" value="REC"/>
    <property type="match status" value="1"/>
</dbReference>
<dbReference type="PROSITE" id="PS50110">
    <property type="entry name" value="RESPONSE_REGULATORY"/>
    <property type="match status" value="1"/>
</dbReference>
<evidence type="ECO:0000256" key="5">
    <source>
        <dbReference type="PROSITE-ProRule" id="PRU00169"/>
    </source>
</evidence>
<name>A0A239YPN1_9STAP</name>
<dbReference type="Proteomes" id="UP000242084">
    <property type="component" value="Chromosome 1"/>
</dbReference>
<evidence type="ECO:0000256" key="4">
    <source>
        <dbReference type="ARBA" id="ARBA00023163"/>
    </source>
</evidence>
<dbReference type="InterPro" id="IPR050595">
    <property type="entry name" value="Bact_response_regulator"/>
</dbReference>
<dbReference type="SUPFAM" id="SSF52172">
    <property type="entry name" value="CheY-like"/>
    <property type="match status" value="1"/>
</dbReference>
<evidence type="ECO:0000256" key="3">
    <source>
        <dbReference type="ARBA" id="ARBA00023125"/>
    </source>
</evidence>
<dbReference type="AlphaFoldDB" id="A0A239YPN1"/>
<evidence type="ECO:0000313" key="8">
    <source>
        <dbReference type="Proteomes" id="UP000242084"/>
    </source>
</evidence>
<evidence type="ECO:0000256" key="1">
    <source>
        <dbReference type="ARBA" id="ARBA00022553"/>
    </source>
</evidence>